<feature type="domain" description="Microbial-type PARG catalytic" evidence="1">
    <location>
        <begin position="10"/>
        <end position="153"/>
    </location>
</feature>
<accession>A0A430ALK2</accession>
<dbReference type="RefSeq" id="WP_126815274.1">
    <property type="nucleotide sequence ID" value="NZ_NGKC01000025.1"/>
</dbReference>
<dbReference type="InterPro" id="IPR012664">
    <property type="entry name" value="CHP02452"/>
</dbReference>
<dbReference type="SUPFAM" id="SSF52949">
    <property type="entry name" value="Macro domain-like"/>
    <property type="match status" value="1"/>
</dbReference>
<dbReference type="OrthoDB" id="9806181at2"/>
<dbReference type="PANTHER" id="PTHR35596:SF1">
    <property type="entry name" value="MICROBIAL-TYPE PARG CATALYTIC DOMAIN-CONTAINING PROTEIN"/>
    <property type="match status" value="1"/>
</dbReference>
<dbReference type="NCBIfam" id="TIGR02452">
    <property type="entry name" value="TIGR02452 family protein"/>
    <property type="match status" value="1"/>
</dbReference>
<gene>
    <name evidence="2" type="ORF">CBF27_13690</name>
</gene>
<dbReference type="AlphaFoldDB" id="A0A430ALK2"/>
<sequence>MGHRTRKDIAAETLTILENGEYTVQGKTISLKQQLARSLDNSRFIPAEEQLTSRNNDFQTRYTFANESTVDAIFRLAHNHTENIGVLNFASAVDPGGNFFTGAVAQEEALAIASNLYQTQLAHQAYYQINRRNPSLIYTDNAIYSPDTVFFREDTLALTDQPVTASVLTIPAVNLRQAAAVGEDTSAAEHIMARRMGRILAIFHHTGDDTLILGAFGCGVFGNDPQTIADIWYKLLTGDFKQQFRHVHFAVLDHSISGKSAGIFKTLTNALSANS</sequence>
<evidence type="ECO:0000259" key="1">
    <source>
        <dbReference type="Pfam" id="PF10021"/>
    </source>
</evidence>
<comment type="caution">
    <text evidence="2">The sequence shown here is derived from an EMBL/GenBank/DDBJ whole genome shotgun (WGS) entry which is preliminary data.</text>
</comment>
<evidence type="ECO:0000313" key="2">
    <source>
        <dbReference type="EMBL" id="RSU09001.1"/>
    </source>
</evidence>
<dbReference type="PANTHER" id="PTHR35596">
    <property type="entry name" value="DUF2263 DOMAIN-CONTAINING PROTEIN"/>
    <property type="match status" value="1"/>
</dbReference>
<name>A0A430ALK2_9ENTE</name>
<dbReference type="PIRSF" id="PIRSF014899">
    <property type="entry name" value="UCP014899"/>
    <property type="match status" value="1"/>
</dbReference>
<dbReference type="Pfam" id="PF10021">
    <property type="entry name" value="PARG_cat_microb"/>
    <property type="match status" value="1"/>
</dbReference>
<reference evidence="2 3" key="1">
    <citation type="submission" date="2017-05" db="EMBL/GenBank/DDBJ databases">
        <title>Vagococcus spp. assemblies.</title>
        <authorList>
            <person name="Gulvik C.A."/>
        </authorList>
    </citation>
    <scope>NUCLEOTIDE SEQUENCE [LARGE SCALE GENOMIC DNA]</scope>
    <source>
        <strain evidence="2 3">LMG 24798</strain>
    </source>
</reference>
<dbReference type="EMBL" id="NGKC01000025">
    <property type="protein sequence ID" value="RSU09001.1"/>
    <property type="molecule type" value="Genomic_DNA"/>
</dbReference>
<protein>
    <submittedName>
        <fullName evidence="2">TIGR02452 family protein</fullName>
    </submittedName>
</protein>
<dbReference type="InterPro" id="IPR019261">
    <property type="entry name" value="PARG_cat_microbial"/>
</dbReference>
<organism evidence="2 3">
    <name type="scientific">Vagococcus acidifermentans</name>
    <dbReference type="NCBI Taxonomy" id="564710"/>
    <lineage>
        <taxon>Bacteria</taxon>
        <taxon>Bacillati</taxon>
        <taxon>Bacillota</taxon>
        <taxon>Bacilli</taxon>
        <taxon>Lactobacillales</taxon>
        <taxon>Enterococcaceae</taxon>
        <taxon>Vagococcus</taxon>
    </lineage>
</organism>
<dbReference type="Gene3D" id="3.40.220.10">
    <property type="entry name" value="Leucine Aminopeptidase, subunit E, domain 1"/>
    <property type="match status" value="1"/>
</dbReference>
<dbReference type="InterPro" id="IPR043472">
    <property type="entry name" value="Macro_dom-like"/>
</dbReference>
<evidence type="ECO:0000313" key="3">
    <source>
        <dbReference type="Proteomes" id="UP000286773"/>
    </source>
</evidence>
<proteinExistence type="predicted"/>
<keyword evidence="3" id="KW-1185">Reference proteome</keyword>
<dbReference type="Proteomes" id="UP000286773">
    <property type="component" value="Unassembled WGS sequence"/>
</dbReference>